<sequence length="59" mass="6982">MITNAILNPVNLNPYKTKWRSQVKLLHSWQQKTSFGGETFQMVLTDEHGEKILIEKLYY</sequence>
<evidence type="ECO:0000313" key="3">
    <source>
        <dbReference type="Proteomes" id="UP000886595"/>
    </source>
</evidence>
<comment type="caution">
    <text evidence="2">The sequence shown here is derived from an EMBL/GenBank/DDBJ whole genome shotgun (WGS) entry which is preliminary data.</text>
</comment>
<keyword evidence="3" id="KW-1185">Reference proteome</keyword>
<organism evidence="2 3">
    <name type="scientific">Brassica carinata</name>
    <name type="common">Ethiopian mustard</name>
    <name type="synonym">Abyssinian cabbage</name>
    <dbReference type="NCBI Taxonomy" id="52824"/>
    <lineage>
        <taxon>Eukaryota</taxon>
        <taxon>Viridiplantae</taxon>
        <taxon>Streptophyta</taxon>
        <taxon>Embryophyta</taxon>
        <taxon>Tracheophyta</taxon>
        <taxon>Spermatophyta</taxon>
        <taxon>Magnoliopsida</taxon>
        <taxon>eudicotyledons</taxon>
        <taxon>Gunneridae</taxon>
        <taxon>Pentapetalae</taxon>
        <taxon>rosids</taxon>
        <taxon>malvids</taxon>
        <taxon>Brassicales</taxon>
        <taxon>Brassicaceae</taxon>
        <taxon>Brassiceae</taxon>
        <taxon>Brassica</taxon>
    </lineage>
</organism>
<dbReference type="Pfam" id="PF02721">
    <property type="entry name" value="DUF223"/>
    <property type="match status" value="1"/>
</dbReference>
<protein>
    <recommendedName>
        <fullName evidence="1">Replication protein A 70 kDa DNA-binding subunit B/D first OB fold domain-containing protein</fullName>
    </recommendedName>
</protein>
<proteinExistence type="predicted"/>
<feature type="domain" description="Replication protein A 70 kDa DNA-binding subunit B/D first OB fold" evidence="1">
    <location>
        <begin position="11"/>
        <end position="53"/>
    </location>
</feature>
<evidence type="ECO:0000259" key="1">
    <source>
        <dbReference type="Pfam" id="PF02721"/>
    </source>
</evidence>
<accession>A0A8X7WEQ6</accession>
<dbReference type="OrthoDB" id="1105717at2759"/>
<dbReference type="AlphaFoldDB" id="A0A8X7WEQ6"/>
<dbReference type="Proteomes" id="UP000886595">
    <property type="component" value="Unassembled WGS sequence"/>
</dbReference>
<name>A0A8X7WEQ6_BRACI</name>
<dbReference type="InterPro" id="IPR003871">
    <property type="entry name" value="RFA1B/D_OB_1st"/>
</dbReference>
<dbReference type="EMBL" id="JAAMPC010000001">
    <property type="protein sequence ID" value="KAG2329508.1"/>
    <property type="molecule type" value="Genomic_DNA"/>
</dbReference>
<gene>
    <name evidence="2" type="ORF">Bca52824_000688</name>
</gene>
<evidence type="ECO:0000313" key="2">
    <source>
        <dbReference type="EMBL" id="KAG2329508.1"/>
    </source>
</evidence>
<reference evidence="2 3" key="1">
    <citation type="submission" date="2020-02" db="EMBL/GenBank/DDBJ databases">
        <authorList>
            <person name="Ma Q."/>
            <person name="Huang Y."/>
            <person name="Song X."/>
            <person name="Pei D."/>
        </authorList>
    </citation>
    <scope>NUCLEOTIDE SEQUENCE [LARGE SCALE GENOMIC DNA]</scope>
    <source>
        <strain evidence="2">Sxm20200214</strain>
        <tissue evidence="2">Leaf</tissue>
    </source>
</reference>